<evidence type="ECO:0000313" key="1">
    <source>
        <dbReference type="EMBL" id="PHN03468.1"/>
    </source>
</evidence>
<dbReference type="PROSITE" id="PS51257">
    <property type="entry name" value="PROKAR_LIPOPROTEIN"/>
    <property type="match status" value="1"/>
</dbReference>
<keyword evidence="2" id="KW-1185">Reference proteome</keyword>
<dbReference type="OrthoDB" id="9815205at2"/>
<dbReference type="AlphaFoldDB" id="A0A2D0N4Z9"/>
<evidence type="ECO:0000313" key="2">
    <source>
        <dbReference type="Proteomes" id="UP000223913"/>
    </source>
</evidence>
<organism evidence="1 2">
    <name type="scientific">Flavilitoribacter nigricans (strain ATCC 23147 / DSM 23189 / NBRC 102662 / NCIMB 1420 / SS-2)</name>
    <name type="common">Lewinella nigricans</name>
    <dbReference type="NCBI Taxonomy" id="1122177"/>
    <lineage>
        <taxon>Bacteria</taxon>
        <taxon>Pseudomonadati</taxon>
        <taxon>Bacteroidota</taxon>
        <taxon>Saprospiria</taxon>
        <taxon>Saprospirales</taxon>
        <taxon>Lewinellaceae</taxon>
        <taxon>Flavilitoribacter</taxon>
    </lineage>
</organism>
<evidence type="ECO:0008006" key="3">
    <source>
        <dbReference type="Google" id="ProtNLM"/>
    </source>
</evidence>
<reference evidence="1 2" key="1">
    <citation type="submission" date="2017-10" db="EMBL/GenBank/DDBJ databases">
        <title>The draft genome sequence of Lewinella nigricans NBRC 102662.</title>
        <authorList>
            <person name="Wang K."/>
        </authorList>
    </citation>
    <scope>NUCLEOTIDE SEQUENCE [LARGE SCALE GENOMIC DNA]</scope>
    <source>
        <strain evidence="1 2">NBRC 102662</strain>
    </source>
</reference>
<comment type="caution">
    <text evidence="1">The sequence shown here is derived from an EMBL/GenBank/DDBJ whole genome shotgun (WGS) entry which is preliminary data.</text>
</comment>
<dbReference type="SUPFAM" id="SSF52833">
    <property type="entry name" value="Thioredoxin-like"/>
    <property type="match status" value="1"/>
</dbReference>
<dbReference type="EMBL" id="PDUD01000031">
    <property type="protein sequence ID" value="PHN03468.1"/>
    <property type="molecule type" value="Genomic_DNA"/>
</dbReference>
<dbReference type="Gene3D" id="3.40.30.10">
    <property type="entry name" value="Glutaredoxin"/>
    <property type="match status" value="1"/>
</dbReference>
<gene>
    <name evidence="1" type="ORF">CRP01_26045</name>
</gene>
<proteinExistence type="predicted"/>
<dbReference type="Proteomes" id="UP000223913">
    <property type="component" value="Unassembled WGS sequence"/>
</dbReference>
<sequence length="378" mass="43328">MKNTLLPMLLAATLFAACQPERPSAEAVWSAALEQIEKSQNVQYRYYSEWDTRINGSIFRDSAEITYVKLTGSTTGFGFYANTFRAELLFDGTSYREIRHDDPSMIVLHDPQDIEADPAYFDNLRIFSATPFELEPSATFDRAVDTLIAGQAFYVYSLITENPSFSDSTQIVRHERQYYLDQHSHSVQRICRIAIRAGDTLQVINTHFRTVQFDGLPQDFSFSKFTIPEHYRTITQGDLEEERHQRQISVGAQVADNTYRSLDGKERKLYGDQGRKSLIMFSFIGCGGCEYALREMQRKHYRLRPGLNFYYSSPVDTPDALKAYLEKKAFPFPAFSLESNMNEDFSVYFFPTFVLLNATGRVEQVFGGYDEAVAALLF</sequence>
<dbReference type="InterPro" id="IPR036249">
    <property type="entry name" value="Thioredoxin-like_sf"/>
</dbReference>
<accession>A0A2D0N4Z9</accession>
<dbReference type="RefSeq" id="WP_099153051.1">
    <property type="nucleotide sequence ID" value="NZ_PDUD01000031.1"/>
</dbReference>
<protein>
    <recommendedName>
        <fullName evidence="3">Thioredoxin domain-containing protein</fullName>
    </recommendedName>
</protein>
<name>A0A2D0N4Z9_FLAN2</name>